<gene>
    <name evidence="2" type="ORF">LY90DRAFT_4093</name>
</gene>
<evidence type="ECO:0000313" key="2">
    <source>
        <dbReference type="EMBL" id="ORY81697.1"/>
    </source>
</evidence>
<dbReference type="Gene3D" id="3.40.190.10">
    <property type="entry name" value="Periplasmic binding protein-like II"/>
    <property type="match status" value="2"/>
</dbReference>
<feature type="transmembrane region" description="Helical" evidence="1">
    <location>
        <begin position="312"/>
        <end position="339"/>
    </location>
</feature>
<proteinExistence type="predicted"/>
<feature type="transmembrane region" description="Helical" evidence="1">
    <location>
        <begin position="231"/>
        <end position="250"/>
    </location>
</feature>
<feature type="transmembrane region" description="Helical" evidence="1">
    <location>
        <begin position="385"/>
        <end position="408"/>
    </location>
</feature>
<feature type="transmembrane region" description="Helical" evidence="1">
    <location>
        <begin position="270"/>
        <end position="292"/>
    </location>
</feature>
<feature type="transmembrane region" description="Helical" evidence="1">
    <location>
        <begin position="351"/>
        <end position="373"/>
    </location>
</feature>
<dbReference type="EMBL" id="MCOG01000010">
    <property type="protein sequence ID" value="ORY81697.1"/>
    <property type="molecule type" value="Genomic_DNA"/>
</dbReference>
<dbReference type="SUPFAM" id="SSF53850">
    <property type="entry name" value="Periplasmic binding protein-like II"/>
    <property type="match status" value="1"/>
</dbReference>
<dbReference type="Proteomes" id="UP000193920">
    <property type="component" value="Unassembled WGS sequence"/>
</dbReference>
<evidence type="ECO:0000313" key="3">
    <source>
        <dbReference type="Proteomes" id="UP000193920"/>
    </source>
</evidence>
<keyword evidence="1" id="KW-1133">Transmembrane helix</keyword>
<evidence type="ECO:0000256" key="1">
    <source>
        <dbReference type="SAM" id="Phobius"/>
    </source>
</evidence>
<keyword evidence="1" id="KW-0812">Transmembrane</keyword>
<protein>
    <recommendedName>
        <fullName evidence="4">G-protein coupled receptors family 3 profile domain-containing protein</fullName>
    </recommendedName>
</protein>
<evidence type="ECO:0008006" key="4">
    <source>
        <dbReference type="Google" id="ProtNLM"/>
    </source>
</evidence>
<keyword evidence="1" id="KW-0472">Membrane</keyword>
<organism evidence="2 3">
    <name type="scientific">Neocallimastix californiae</name>
    <dbReference type="NCBI Taxonomy" id="1754190"/>
    <lineage>
        <taxon>Eukaryota</taxon>
        <taxon>Fungi</taxon>
        <taxon>Fungi incertae sedis</taxon>
        <taxon>Chytridiomycota</taxon>
        <taxon>Chytridiomycota incertae sedis</taxon>
        <taxon>Neocallimastigomycetes</taxon>
        <taxon>Neocallimastigales</taxon>
        <taxon>Neocallimastigaceae</taxon>
        <taxon>Neocallimastix</taxon>
    </lineage>
</organism>
<comment type="caution">
    <text evidence="2">The sequence shown here is derived from an EMBL/GenBank/DDBJ whole genome shotgun (WGS) entry which is preliminary data.</text>
</comment>
<accession>A0A1Y2FDL6</accession>
<reference evidence="2 3" key="1">
    <citation type="submission" date="2016-08" db="EMBL/GenBank/DDBJ databases">
        <title>A Parts List for Fungal Cellulosomes Revealed by Comparative Genomics.</title>
        <authorList>
            <consortium name="DOE Joint Genome Institute"/>
            <person name="Haitjema C.H."/>
            <person name="Gilmore S.P."/>
            <person name="Henske J.K."/>
            <person name="Solomon K.V."/>
            <person name="De Groot R."/>
            <person name="Kuo A."/>
            <person name="Mondo S.J."/>
            <person name="Salamov A.A."/>
            <person name="Labutti K."/>
            <person name="Zhao Z."/>
            <person name="Chiniquy J."/>
            <person name="Barry K."/>
            <person name="Brewer H.M."/>
            <person name="Purvine S.O."/>
            <person name="Wright A.T."/>
            <person name="Boxma B."/>
            <person name="Van Alen T."/>
            <person name="Hackstein J.H."/>
            <person name="Baker S.E."/>
            <person name="Grigoriev I.V."/>
            <person name="O'Malley M.A."/>
        </authorList>
    </citation>
    <scope>NUCLEOTIDE SEQUENCE [LARGE SCALE GENOMIC DNA]</scope>
    <source>
        <strain evidence="2 3">G1</strain>
    </source>
</reference>
<sequence length="499" mass="58876">MNDKNFLFLKFWYLSDKGFRLSPLPGLKRGISGSTIGGHNLGINKYSNSNKRNEVIKVFMFLTSKELQKKYIINKGFYSPILSLYEEDDVCETVDCEFFKNIQLTARPTSKVSNYDQYSFKFRNYIYDFLYGNKTAEEALKTIYEITNFHYLTLKSDETNLGLIIFITTVTISIIMLSSIVFLFIKKYEHFFNFISNDLWIVIIIGFLVYLFPIFLDYGPIHLIKCYLNQYFNILGPFLMLLPLLIRLLINIPEKDNKILKLIEQKRIQIILYFIIIYTVIYGSLVISPYTIITRTFNDEKSIKICQMNNTFGNIIFFSLYTTRYIITAIILFLIFIEWNLRSTLYDIRSIVLILYISFLFDIFLYISNFIHYNDIILFLTLSEFIRIICTTTNYLLLYGIKLVYAVLHNEKKTLYGKNNNHKFYISNNTSMSNTNDENNDKIEKINILNADSKMPSISSLLKNKIYNYHYKTSVDSKFILENHRMNEKYSSDFSATFD</sequence>
<dbReference type="AlphaFoldDB" id="A0A1Y2FDL6"/>
<feature type="transmembrane region" description="Helical" evidence="1">
    <location>
        <begin position="197"/>
        <end position="216"/>
    </location>
</feature>
<name>A0A1Y2FDL6_9FUNG</name>
<feature type="transmembrane region" description="Helical" evidence="1">
    <location>
        <begin position="161"/>
        <end position="185"/>
    </location>
</feature>
<keyword evidence="3" id="KW-1185">Reference proteome</keyword>